<evidence type="ECO:0000256" key="12">
    <source>
        <dbReference type="ARBA" id="ARBA00023027"/>
    </source>
</evidence>
<evidence type="ECO:0000256" key="14">
    <source>
        <dbReference type="ARBA" id="ARBA00023304"/>
    </source>
</evidence>
<comment type="caution">
    <text evidence="18">The sequence shown here is derived from an EMBL/GenBank/DDBJ whole genome shotgun (WGS) entry which is preliminary data.</text>
</comment>
<dbReference type="InterPro" id="IPR019818">
    <property type="entry name" value="IsoCit/isopropylmalate_DH_CS"/>
</dbReference>
<dbReference type="UniPathway" id="UPA00048">
    <property type="reaction ID" value="UER00072"/>
</dbReference>
<proteinExistence type="inferred from homology"/>
<dbReference type="GO" id="GO:0009098">
    <property type="term" value="P:L-leucine biosynthetic process"/>
    <property type="evidence" value="ECO:0007669"/>
    <property type="project" value="UniProtKB-UniRule"/>
</dbReference>
<feature type="site" description="Important for catalysis" evidence="15">
    <location>
        <position position="193"/>
    </location>
</feature>
<keyword evidence="7 15" id="KW-0432">Leucine biosynthesis</keyword>
<dbReference type="AlphaFoldDB" id="A0A6M1S2Z2"/>
<feature type="site" description="Important for catalysis" evidence="15">
    <location>
        <position position="142"/>
    </location>
</feature>
<dbReference type="SUPFAM" id="SSF53659">
    <property type="entry name" value="Isocitrate/Isopropylmalate dehydrogenase-like"/>
    <property type="match status" value="1"/>
</dbReference>
<keyword evidence="15" id="KW-0963">Cytoplasm</keyword>
<evidence type="ECO:0000256" key="15">
    <source>
        <dbReference type="HAMAP-Rule" id="MF_01033"/>
    </source>
</evidence>
<comment type="pathway">
    <text evidence="4 15 16">Amino-acid biosynthesis; L-leucine biosynthesis; L-leucine from 3-methyl-2-oxobutanoate: step 3/4.</text>
</comment>
<dbReference type="PANTHER" id="PTHR42979">
    <property type="entry name" value="3-ISOPROPYLMALATE DEHYDROGENASE"/>
    <property type="match status" value="1"/>
</dbReference>
<feature type="binding site" evidence="15">
    <location>
        <position position="250"/>
    </location>
    <ligand>
        <name>Mg(2+)</name>
        <dbReference type="ChEBI" id="CHEBI:18420"/>
    </ligand>
</feature>
<evidence type="ECO:0000313" key="19">
    <source>
        <dbReference type="Proteomes" id="UP000477849"/>
    </source>
</evidence>
<protein>
    <recommendedName>
        <fullName evidence="15">3-isopropylmalate dehydrogenase</fullName>
        <ecNumber evidence="15">1.1.1.85</ecNumber>
    </recommendedName>
    <alternativeName>
        <fullName evidence="15">3-IPM-DH</fullName>
    </alternativeName>
    <alternativeName>
        <fullName evidence="15">Beta-IPM dehydrogenase</fullName>
        <shortName evidence="15">IMDH</shortName>
    </alternativeName>
</protein>
<feature type="domain" description="Isopropylmalate dehydrogenase-like" evidence="17">
    <location>
        <begin position="5"/>
        <end position="361"/>
    </location>
</feature>
<evidence type="ECO:0000256" key="16">
    <source>
        <dbReference type="RuleBase" id="RU004445"/>
    </source>
</evidence>
<feature type="binding site" evidence="15">
    <location>
        <position position="226"/>
    </location>
    <ligand>
        <name>Mg(2+)</name>
        <dbReference type="ChEBI" id="CHEBI:18420"/>
    </ligand>
</feature>
<keyword evidence="11 15" id="KW-0560">Oxidoreductase</keyword>
<feature type="binding site" evidence="15">
    <location>
        <position position="226"/>
    </location>
    <ligand>
        <name>substrate</name>
    </ligand>
</feature>
<dbReference type="EMBL" id="JAAKZH010000005">
    <property type="protein sequence ID" value="NGO65313.1"/>
    <property type="molecule type" value="Genomic_DNA"/>
</dbReference>
<dbReference type="EC" id="1.1.1.85" evidence="15"/>
<evidence type="ECO:0000256" key="8">
    <source>
        <dbReference type="ARBA" id="ARBA00022605"/>
    </source>
</evidence>
<keyword evidence="13 15" id="KW-0464">Manganese</keyword>
<evidence type="ECO:0000256" key="6">
    <source>
        <dbReference type="ARBA" id="ARBA00011738"/>
    </source>
</evidence>
<dbReference type="Pfam" id="PF00180">
    <property type="entry name" value="Iso_dh"/>
    <property type="match status" value="1"/>
</dbReference>
<accession>A0A6M1S2Z2</accession>
<dbReference type="GO" id="GO:0005829">
    <property type="term" value="C:cytosol"/>
    <property type="evidence" value="ECO:0007669"/>
    <property type="project" value="TreeGrafter"/>
</dbReference>
<organism evidence="18 19">
    <name type="scientific">Rhizobium daejeonense</name>
    <dbReference type="NCBI Taxonomy" id="240521"/>
    <lineage>
        <taxon>Bacteria</taxon>
        <taxon>Pseudomonadati</taxon>
        <taxon>Pseudomonadota</taxon>
        <taxon>Alphaproteobacteria</taxon>
        <taxon>Hyphomicrobiales</taxon>
        <taxon>Rhizobiaceae</taxon>
        <taxon>Rhizobium/Agrobacterium group</taxon>
        <taxon>Rhizobium</taxon>
    </lineage>
</organism>
<evidence type="ECO:0000256" key="1">
    <source>
        <dbReference type="ARBA" id="ARBA00000624"/>
    </source>
</evidence>
<keyword evidence="8 15" id="KW-0028">Amino-acid biosynthesis</keyword>
<sequence length="372" mass="39823">MTQRNLFLLPGDGIGQETMAEVRKIIDYMNAEQNAGFTTDEGLVGGSAYDAHGVAITDADMEKALAADAVLFGAVGGPKWDAVPYEVRPEAGLLRLRKDLELFANLRPAICYPALAAASSLKPELVEGLDILIVRELTGGVYFGEPKTITDLGNGQKRAIDTQVYDTYEIERIASVAFELARTRKNAVCSMEKRNVMKSGVLWNQVVTETHKAKYPDVKLEHMLADAGGMQLVRAPKQFDVIVTDNLFGDMLSDVAAMLTGSLGMLPSASLGAPDAKTGKRKAMYEPVHGSAPDIAGQGIANPIAMIASFAMCLRYSFNMVKEADNLEKAIANVLDKGIRTGDIMAEGATRVGTTQMGDAILAEFKALSAAA</sequence>
<dbReference type="PROSITE" id="PS00470">
    <property type="entry name" value="IDH_IMDH"/>
    <property type="match status" value="1"/>
</dbReference>
<dbReference type="Gene3D" id="3.40.718.10">
    <property type="entry name" value="Isopropylmalate Dehydrogenase"/>
    <property type="match status" value="1"/>
</dbReference>
<comment type="cofactor">
    <cofactor evidence="15 16">
        <name>Mg(2+)</name>
        <dbReference type="ChEBI" id="CHEBI:18420"/>
    </cofactor>
    <cofactor evidence="15 16">
        <name>Mn(2+)</name>
        <dbReference type="ChEBI" id="CHEBI:29035"/>
    </cofactor>
    <text evidence="15 16">Binds 1 Mg(2+) or Mn(2+) ion per subunit.</text>
</comment>
<evidence type="ECO:0000256" key="4">
    <source>
        <dbReference type="ARBA" id="ARBA00004762"/>
    </source>
</evidence>
<feature type="binding site" evidence="15">
    <location>
        <position position="107"/>
    </location>
    <ligand>
        <name>substrate</name>
    </ligand>
</feature>
<feature type="binding site" evidence="15">
    <location>
        <position position="97"/>
    </location>
    <ligand>
        <name>substrate</name>
    </ligand>
</feature>
<keyword evidence="14 15" id="KW-0100">Branched-chain amino acid biosynthesis</keyword>
<dbReference type="InterPro" id="IPR024084">
    <property type="entry name" value="IsoPropMal-DH-like_dom"/>
</dbReference>
<name>A0A6M1S2Z2_9HYPH</name>
<evidence type="ECO:0000256" key="11">
    <source>
        <dbReference type="ARBA" id="ARBA00023002"/>
    </source>
</evidence>
<comment type="subcellular location">
    <subcellularLocation>
        <location evidence="3 15">Cytoplasm</location>
    </subcellularLocation>
</comment>
<feature type="binding site" evidence="15">
    <location>
        <begin position="290"/>
        <end position="302"/>
    </location>
    <ligand>
        <name>NAD(+)</name>
        <dbReference type="ChEBI" id="CHEBI:57540"/>
    </ligand>
</feature>
<dbReference type="GO" id="GO:0003862">
    <property type="term" value="F:3-isopropylmalate dehydrogenase activity"/>
    <property type="evidence" value="ECO:0007669"/>
    <property type="project" value="UniProtKB-UniRule"/>
</dbReference>
<dbReference type="FunFam" id="3.40.718.10:FF:000006">
    <property type="entry name" value="3-isopropylmalate dehydrogenase"/>
    <property type="match status" value="1"/>
</dbReference>
<evidence type="ECO:0000256" key="10">
    <source>
        <dbReference type="ARBA" id="ARBA00022842"/>
    </source>
</evidence>
<dbReference type="SMART" id="SM01329">
    <property type="entry name" value="Iso_dh"/>
    <property type="match status" value="1"/>
</dbReference>
<dbReference type="PANTHER" id="PTHR42979:SF1">
    <property type="entry name" value="3-ISOPROPYLMALATE DEHYDROGENASE"/>
    <property type="match status" value="1"/>
</dbReference>
<evidence type="ECO:0000256" key="7">
    <source>
        <dbReference type="ARBA" id="ARBA00022430"/>
    </source>
</evidence>
<evidence type="ECO:0000256" key="5">
    <source>
        <dbReference type="ARBA" id="ARBA00008319"/>
    </source>
</evidence>
<comment type="similarity">
    <text evidence="5 15">Belongs to the isocitrate and isopropylmalate dehydrogenases family. LeuB type 1 subfamily.</text>
</comment>
<keyword evidence="9 15" id="KW-0479">Metal-binding</keyword>
<feature type="binding site" evidence="15">
    <location>
        <position position="254"/>
    </location>
    <ligand>
        <name>Mg(2+)</name>
        <dbReference type="ChEBI" id="CHEBI:18420"/>
    </ligand>
</feature>
<comment type="subunit">
    <text evidence="6 15 16">Homodimer.</text>
</comment>
<evidence type="ECO:0000256" key="3">
    <source>
        <dbReference type="ARBA" id="ARBA00004496"/>
    </source>
</evidence>
<keyword evidence="12 15" id="KW-0520">NAD</keyword>
<evidence type="ECO:0000259" key="17">
    <source>
        <dbReference type="SMART" id="SM01329"/>
    </source>
</evidence>
<dbReference type="NCBIfam" id="TIGR00169">
    <property type="entry name" value="leuB"/>
    <property type="match status" value="1"/>
</dbReference>
<evidence type="ECO:0000256" key="9">
    <source>
        <dbReference type="ARBA" id="ARBA00022723"/>
    </source>
</evidence>
<dbReference type="GO" id="GO:0000287">
    <property type="term" value="F:magnesium ion binding"/>
    <property type="evidence" value="ECO:0007669"/>
    <property type="project" value="InterPro"/>
</dbReference>
<dbReference type="HAMAP" id="MF_01033">
    <property type="entry name" value="LeuB_type1"/>
    <property type="match status" value="1"/>
</dbReference>
<dbReference type="Proteomes" id="UP000477849">
    <property type="component" value="Unassembled WGS sequence"/>
</dbReference>
<evidence type="ECO:0000313" key="18">
    <source>
        <dbReference type="EMBL" id="NGO65313.1"/>
    </source>
</evidence>
<dbReference type="GO" id="GO:0051287">
    <property type="term" value="F:NAD binding"/>
    <property type="evidence" value="ECO:0007669"/>
    <property type="project" value="InterPro"/>
</dbReference>
<comment type="function">
    <text evidence="15 16">Catalyzes the oxidation of 3-carboxy-2-hydroxy-4-methylpentanoate (3-isopropylmalate) to 3-carboxy-4-methyl-2-oxopentanoate. The product decarboxylates to 4-methyl-2 oxopentanoate.</text>
</comment>
<feature type="binding site" evidence="15">
    <location>
        <begin position="77"/>
        <end position="90"/>
    </location>
    <ligand>
        <name>NAD(+)</name>
        <dbReference type="ChEBI" id="CHEBI:57540"/>
    </ligand>
</feature>
<evidence type="ECO:0000256" key="2">
    <source>
        <dbReference type="ARBA" id="ARBA00001936"/>
    </source>
</evidence>
<dbReference type="RefSeq" id="WP_163902224.1">
    <property type="nucleotide sequence ID" value="NZ_CP048427.1"/>
</dbReference>
<dbReference type="InterPro" id="IPR004429">
    <property type="entry name" value="Isopropylmalate_DH"/>
</dbReference>
<evidence type="ECO:0000256" key="13">
    <source>
        <dbReference type="ARBA" id="ARBA00023211"/>
    </source>
</evidence>
<comment type="cofactor">
    <cofactor evidence="2">
        <name>Mn(2+)</name>
        <dbReference type="ChEBI" id="CHEBI:29035"/>
    </cofactor>
</comment>
<feature type="binding site" evidence="15">
    <location>
        <position position="135"/>
    </location>
    <ligand>
        <name>substrate</name>
    </ligand>
</feature>
<keyword evidence="10 15" id="KW-0460">Magnesium</keyword>
<comment type="catalytic activity">
    <reaction evidence="1 15 16">
        <text>(2R,3S)-3-isopropylmalate + NAD(+) = 4-methyl-2-oxopentanoate + CO2 + NADH</text>
        <dbReference type="Rhea" id="RHEA:32271"/>
        <dbReference type="ChEBI" id="CHEBI:16526"/>
        <dbReference type="ChEBI" id="CHEBI:17865"/>
        <dbReference type="ChEBI" id="CHEBI:35121"/>
        <dbReference type="ChEBI" id="CHEBI:57540"/>
        <dbReference type="ChEBI" id="CHEBI:57945"/>
        <dbReference type="EC" id="1.1.1.85"/>
    </reaction>
</comment>
<keyword evidence="19" id="KW-1185">Reference proteome</keyword>
<gene>
    <name evidence="15 18" type="primary">leuB</name>
    <name evidence="18" type="ORF">G6N76_16705</name>
</gene>
<reference evidence="18 19" key="1">
    <citation type="submission" date="2020-02" db="EMBL/GenBank/DDBJ databases">
        <title>Genome sequence of the type strain CCBAU10050 of Rhizobium daejeonense.</title>
        <authorList>
            <person name="Gao J."/>
            <person name="Sun J."/>
        </authorList>
    </citation>
    <scope>NUCLEOTIDE SEQUENCE [LARGE SCALE GENOMIC DNA]</scope>
    <source>
        <strain evidence="18 19">CCBAU10050</strain>
    </source>
</reference>